<sequence length="192" mass="21094">MVKVQWKHHRGTNVTWEAEEDMRRRYPHFISLSLSELSIAGRKTSKFGKVGTARDCARESDMVTIAKGTIAEGLRATGSVNHHSASEATSSSQPIFFLLELWILGLNFNPISHDPALFRRGTTSFPRRGTLGFGCGISPSCSSTTILDEEIDVGTPRVSGSPSLTQEVRFPVGFVGNEWMALRPRAVFLGDV</sequence>
<protein>
    <submittedName>
        <fullName evidence="1">Uncharacterized protein</fullName>
    </submittedName>
</protein>
<dbReference type="Proteomes" id="UP001055879">
    <property type="component" value="Linkage Group LG10"/>
</dbReference>
<accession>A0ACB8ZLW2</accession>
<dbReference type="EMBL" id="CM042056">
    <property type="protein sequence ID" value="KAI3698238.1"/>
    <property type="molecule type" value="Genomic_DNA"/>
</dbReference>
<evidence type="ECO:0000313" key="1">
    <source>
        <dbReference type="EMBL" id="KAI3698238.1"/>
    </source>
</evidence>
<reference evidence="2" key="1">
    <citation type="journal article" date="2022" name="Mol. Ecol. Resour.">
        <title>The genomes of chicory, endive, great burdock and yacon provide insights into Asteraceae palaeo-polyploidization history and plant inulin production.</title>
        <authorList>
            <person name="Fan W."/>
            <person name="Wang S."/>
            <person name="Wang H."/>
            <person name="Wang A."/>
            <person name="Jiang F."/>
            <person name="Liu H."/>
            <person name="Zhao H."/>
            <person name="Xu D."/>
            <person name="Zhang Y."/>
        </authorList>
    </citation>
    <scope>NUCLEOTIDE SEQUENCE [LARGE SCALE GENOMIC DNA]</scope>
    <source>
        <strain evidence="2">cv. Niubang</strain>
    </source>
</reference>
<organism evidence="1 2">
    <name type="scientific">Arctium lappa</name>
    <name type="common">Greater burdock</name>
    <name type="synonym">Lappa major</name>
    <dbReference type="NCBI Taxonomy" id="4217"/>
    <lineage>
        <taxon>Eukaryota</taxon>
        <taxon>Viridiplantae</taxon>
        <taxon>Streptophyta</taxon>
        <taxon>Embryophyta</taxon>
        <taxon>Tracheophyta</taxon>
        <taxon>Spermatophyta</taxon>
        <taxon>Magnoliopsida</taxon>
        <taxon>eudicotyledons</taxon>
        <taxon>Gunneridae</taxon>
        <taxon>Pentapetalae</taxon>
        <taxon>asterids</taxon>
        <taxon>campanulids</taxon>
        <taxon>Asterales</taxon>
        <taxon>Asteraceae</taxon>
        <taxon>Carduoideae</taxon>
        <taxon>Cardueae</taxon>
        <taxon>Arctiinae</taxon>
        <taxon>Arctium</taxon>
    </lineage>
</organism>
<comment type="caution">
    <text evidence="1">The sequence shown here is derived from an EMBL/GenBank/DDBJ whole genome shotgun (WGS) entry which is preliminary data.</text>
</comment>
<reference evidence="1 2" key="2">
    <citation type="journal article" date="2022" name="Mol. Ecol. Resour.">
        <title>The genomes of chicory, endive, great burdock and yacon provide insights into Asteraceae paleo-polyploidization history and plant inulin production.</title>
        <authorList>
            <person name="Fan W."/>
            <person name="Wang S."/>
            <person name="Wang H."/>
            <person name="Wang A."/>
            <person name="Jiang F."/>
            <person name="Liu H."/>
            <person name="Zhao H."/>
            <person name="Xu D."/>
            <person name="Zhang Y."/>
        </authorList>
    </citation>
    <scope>NUCLEOTIDE SEQUENCE [LARGE SCALE GENOMIC DNA]</scope>
    <source>
        <strain evidence="2">cv. Niubang</strain>
    </source>
</reference>
<gene>
    <name evidence="1" type="ORF">L6452_31351</name>
</gene>
<proteinExistence type="predicted"/>
<evidence type="ECO:0000313" key="2">
    <source>
        <dbReference type="Proteomes" id="UP001055879"/>
    </source>
</evidence>
<name>A0ACB8ZLW2_ARCLA</name>
<keyword evidence="2" id="KW-1185">Reference proteome</keyword>